<keyword evidence="3" id="KW-1185">Reference proteome</keyword>
<proteinExistence type="inferred from homology"/>
<protein>
    <submittedName>
        <fullName evidence="2">Universal stress protein UspA and related nucleotide-binding protein</fullName>
    </submittedName>
</protein>
<name>Q0G748_9HYPH</name>
<dbReference type="CDD" id="cd00293">
    <property type="entry name" value="USP-like"/>
    <property type="match status" value="1"/>
</dbReference>
<dbReference type="Proteomes" id="UP000004310">
    <property type="component" value="Unassembled WGS sequence"/>
</dbReference>
<evidence type="ECO:0000313" key="3">
    <source>
        <dbReference type="Proteomes" id="UP000004310"/>
    </source>
</evidence>
<dbReference type="RefSeq" id="WP_007066490.1">
    <property type="nucleotide sequence ID" value="NZ_DS022272.1"/>
</dbReference>
<dbReference type="STRING" id="217511.GCA_001463845_00127"/>
<dbReference type="AlphaFoldDB" id="Q0G748"/>
<organism evidence="2 3">
    <name type="scientific">Fulvimarina pelagi HTCC2506</name>
    <dbReference type="NCBI Taxonomy" id="314231"/>
    <lineage>
        <taxon>Bacteria</taxon>
        <taxon>Pseudomonadati</taxon>
        <taxon>Pseudomonadota</taxon>
        <taxon>Alphaproteobacteria</taxon>
        <taxon>Hyphomicrobiales</taxon>
        <taxon>Aurantimonadaceae</taxon>
        <taxon>Fulvimarina</taxon>
    </lineage>
</organism>
<dbReference type="EMBL" id="AATP01000001">
    <property type="protein sequence ID" value="EAU42516.1"/>
    <property type="molecule type" value="Genomic_DNA"/>
</dbReference>
<reference evidence="2 3" key="1">
    <citation type="journal article" date="2010" name="J. Bacteriol.">
        <title>Genome sequence of Fulvimarina pelagi HTCC2506T, a Mn(II)-oxidizing alphaproteobacterium possessing an aerobic anoxygenic photosynthetic gene cluster and Xanthorhodopsin.</title>
        <authorList>
            <person name="Kang I."/>
            <person name="Oh H.M."/>
            <person name="Lim S.I."/>
            <person name="Ferriera S."/>
            <person name="Giovannoni S.J."/>
            <person name="Cho J.C."/>
        </authorList>
    </citation>
    <scope>NUCLEOTIDE SEQUENCE [LARGE SCALE GENOMIC DNA]</scope>
    <source>
        <strain evidence="2 3">HTCC2506</strain>
    </source>
</reference>
<dbReference type="eggNOG" id="COG0589">
    <property type="taxonomic scope" value="Bacteria"/>
</dbReference>
<gene>
    <name evidence="2" type="ORF">FP2506_06741</name>
</gene>
<evidence type="ECO:0000256" key="1">
    <source>
        <dbReference type="ARBA" id="ARBA00008791"/>
    </source>
</evidence>
<dbReference type="HOGENOM" id="CLU_049301_5_0_5"/>
<accession>Q0G748</accession>
<comment type="similarity">
    <text evidence="1">Belongs to the universal stress protein A family.</text>
</comment>
<dbReference type="Gene3D" id="3.40.50.12370">
    <property type="match status" value="1"/>
</dbReference>
<dbReference type="PANTHER" id="PTHR46268">
    <property type="entry name" value="STRESS RESPONSE PROTEIN NHAX"/>
    <property type="match status" value="1"/>
</dbReference>
<dbReference type="PANTHER" id="PTHR46268:SF6">
    <property type="entry name" value="UNIVERSAL STRESS PROTEIN UP12"/>
    <property type="match status" value="1"/>
</dbReference>
<comment type="caution">
    <text evidence="2">The sequence shown here is derived from an EMBL/GenBank/DDBJ whole genome shotgun (WGS) entry which is preliminary data.</text>
</comment>
<sequence length="284" mass="30627">MLGKILVPVRGDGMVATVMGHAAELAKRHKAHVLVVHCRLQASDLIPQEVLLPRFARQAMARQASEHADSQEKHLRGVMHRLARDFGLEEGPPRIGEAATCEFVEGSSKMADVIKYNGRLADMIVVAKPQRERNLGQSELKAALYGAGRPVLMCPGQLTPDETFGRHVAIGWNGSLPASRAVSMTLEIVAAAEKVTILSGNKGEPNGATTEELTAYYALRGIAAQSLRFEAKRAAKALLEKTAEIGASLLIAGAYSHSHESEMLFGGNTQILVDETRLPILMAH</sequence>
<evidence type="ECO:0000313" key="2">
    <source>
        <dbReference type="EMBL" id="EAU42516.1"/>
    </source>
</evidence>
<dbReference type="SUPFAM" id="SSF52402">
    <property type="entry name" value="Adenine nucleotide alpha hydrolases-like"/>
    <property type="match status" value="2"/>
</dbReference>